<sequence>FKGKEIVLKDKVKLLGVILDKKLRFKVHLADKAGKAIKVALVLRRMKELQPKVVKQLA</sequence>
<dbReference type="EMBL" id="ML986772">
    <property type="protein sequence ID" value="KAF2258296.1"/>
    <property type="molecule type" value="Genomic_DNA"/>
</dbReference>
<keyword evidence="2" id="KW-1185">Reference proteome</keyword>
<comment type="caution">
    <text evidence="1">The sequence shown here is derived from an EMBL/GenBank/DDBJ whole genome shotgun (WGS) entry which is preliminary data.</text>
</comment>
<accession>A0A9P4N4H1</accession>
<proteinExistence type="predicted"/>
<evidence type="ECO:0000313" key="2">
    <source>
        <dbReference type="Proteomes" id="UP000800093"/>
    </source>
</evidence>
<dbReference type="Proteomes" id="UP000800093">
    <property type="component" value="Unassembled WGS sequence"/>
</dbReference>
<gene>
    <name evidence="1" type="ORF">CC78DRAFT_479229</name>
</gene>
<name>A0A9P4N4H1_9PLEO</name>
<reference evidence="2" key="1">
    <citation type="journal article" date="2020" name="Stud. Mycol.">
        <title>101 Dothideomycetes genomes: A test case for predicting lifestyles and emergence of pathogens.</title>
        <authorList>
            <person name="Haridas S."/>
            <person name="Albert R."/>
            <person name="Binder M."/>
            <person name="Bloem J."/>
            <person name="LaButti K."/>
            <person name="Salamov A."/>
            <person name="Andreopoulos B."/>
            <person name="Baker S."/>
            <person name="Barry K."/>
            <person name="Bills G."/>
            <person name="Bluhm B."/>
            <person name="Cannon C."/>
            <person name="Castanera R."/>
            <person name="Culley D."/>
            <person name="Daum C."/>
            <person name="Ezra D."/>
            <person name="Gonzalez J."/>
            <person name="Henrissat B."/>
            <person name="Kuo A."/>
            <person name="Liang C."/>
            <person name="Lipzen A."/>
            <person name="Lutzoni F."/>
            <person name="Magnuson J."/>
            <person name="Mondo S."/>
            <person name="Nolan M."/>
            <person name="Ohm R."/>
            <person name="Pangilinan J."/>
            <person name="Park H.-J."/>
            <person name="Ramirez L."/>
            <person name="Alfaro M."/>
            <person name="Sun H."/>
            <person name="Tritt A."/>
            <person name="Yoshinaga Y."/>
            <person name="Zwiers L.-H."/>
            <person name="Turgeon B."/>
            <person name="Goodwin S."/>
            <person name="Spatafora J."/>
            <person name="Crous P."/>
            <person name="Grigoriev I."/>
        </authorList>
    </citation>
    <scope>NUCLEOTIDE SEQUENCE [LARGE SCALE GENOMIC DNA]</scope>
    <source>
        <strain evidence="2">CBS 304.66</strain>
    </source>
</reference>
<evidence type="ECO:0000313" key="1">
    <source>
        <dbReference type="EMBL" id="KAF2258296.1"/>
    </source>
</evidence>
<organism evidence="1 2">
    <name type="scientific">Lojkania enalia</name>
    <dbReference type="NCBI Taxonomy" id="147567"/>
    <lineage>
        <taxon>Eukaryota</taxon>
        <taxon>Fungi</taxon>
        <taxon>Dikarya</taxon>
        <taxon>Ascomycota</taxon>
        <taxon>Pezizomycotina</taxon>
        <taxon>Dothideomycetes</taxon>
        <taxon>Pleosporomycetidae</taxon>
        <taxon>Pleosporales</taxon>
        <taxon>Pleosporales incertae sedis</taxon>
        <taxon>Lojkania</taxon>
    </lineage>
</organism>
<protein>
    <submittedName>
        <fullName evidence="1">Uncharacterized protein</fullName>
    </submittedName>
</protein>
<feature type="non-terminal residue" evidence="1">
    <location>
        <position position="1"/>
    </location>
</feature>
<dbReference type="AlphaFoldDB" id="A0A9P4N4H1"/>
<dbReference type="OrthoDB" id="4362751at2759"/>